<comment type="caution">
    <text evidence="2">The sequence shown here is derived from an EMBL/GenBank/DDBJ whole genome shotgun (WGS) entry which is preliminary data.</text>
</comment>
<dbReference type="AlphaFoldDB" id="A0A175VME7"/>
<gene>
    <name evidence="2" type="ORF">LCR_07920</name>
</gene>
<evidence type="ECO:0000259" key="1">
    <source>
        <dbReference type="Pfam" id="PF00535"/>
    </source>
</evidence>
<dbReference type="Gene3D" id="3.90.550.10">
    <property type="entry name" value="Spore Coat Polysaccharide Biosynthesis Protein SpsA, Chain A"/>
    <property type="match status" value="1"/>
</dbReference>
<dbReference type="InterPro" id="IPR050834">
    <property type="entry name" value="Glycosyltransf_2"/>
</dbReference>
<proteinExistence type="predicted"/>
<protein>
    <submittedName>
        <fullName evidence="2">Glycosyltransferase</fullName>
    </submittedName>
</protein>
<dbReference type="PANTHER" id="PTHR43685:SF11">
    <property type="entry name" value="GLYCOSYLTRANSFERASE TAGX-RELATED"/>
    <property type="match status" value="1"/>
</dbReference>
<dbReference type="Pfam" id="PF00535">
    <property type="entry name" value="Glycos_transf_2"/>
    <property type="match status" value="1"/>
</dbReference>
<feature type="domain" description="Glycosyltransferase 2-like" evidence="1">
    <location>
        <begin position="4"/>
        <end position="144"/>
    </location>
</feature>
<dbReference type="InterPro" id="IPR029044">
    <property type="entry name" value="Nucleotide-diphossugar_trans"/>
</dbReference>
<dbReference type="OrthoDB" id="396512at2"/>
<dbReference type="PANTHER" id="PTHR43685">
    <property type="entry name" value="GLYCOSYLTRANSFERASE"/>
    <property type="match status" value="1"/>
</dbReference>
<accession>A0A175VME7</accession>
<evidence type="ECO:0000313" key="3">
    <source>
        <dbReference type="Proteomes" id="UP000078435"/>
    </source>
</evidence>
<dbReference type="SUPFAM" id="SSF53448">
    <property type="entry name" value="Nucleotide-diphospho-sugar transferases"/>
    <property type="match status" value="1"/>
</dbReference>
<name>A0A175VME7_AEREN</name>
<dbReference type="RefSeq" id="WP_061475550.1">
    <property type="nucleotide sequence ID" value="NZ_JMGO02000002.1"/>
</dbReference>
<dbReference type="EMBL" id="JMGO02000002">
    <property type="protein sequence ID" value="KXU81617.1"/>
    <property type="molecule type" value="Genomic_DNA"/>
</dbReference>
<dbReference type="GO" id="GO:0016740">
    <property type="term" value="F:transferase activity"/>
    <property type="evidence" value="ECO:0007669"/>
    <property type="project" value="UniProtKB-KW"/>
</dbReference>
<keyword evidence="2" id="KW-0808">Transferase</keyword>
<dbReference type="Proteomes" id="UP000078435">
    <property type="component" value="Unassembled WGS sequence"/>
</dbReference>
<evidence type="ECO:0000313" key="2">
    <source>
        <dbReference type="EMBL" id="KXU81617.1"/>
    </source>
</evidence>
<reference evidence="2 3" key="1">
    <citation type="submission" date="2016-02" db="EMBL/GenBank/DDBJ databases">
        <title>Draft genome sequence of Aeromonas trota strain 1999lcr isolated from cerebrospinal fluid (CSF).</title>
        <authorList>
            <person name="Dallagassa C.B."/>
            <person name="Prediger K.C."/>
            <person name="Weiss V.A."/>
            <person name="Assis F.E."/>
            <person name="Baura V."/>
            <person name="Cruz L.M."/>
            <person name="Souza E.M."/>
            <person name="Pedrosa F.O."/>
            <person name="Fadel-Picheth C.M."/>
        </authorList>
    </citation>
    <scope>NUCLEOTIDE SEQUENCE [LARGE SCALE GENOMIC DNA]</scope>
    <source>
        <strain evidence="2 3">1999lcr</strain>
    </source>
</reference>
<organism evidence="2 3">
    <name type="scientific">Aeromonas enteropelogenes</name>
    <name type="common">Aeromonas trota</name>
    <dbReference type="NCBI Taxonomy" id="29489"/>
    <lineage>
        <taxon>Bacteria</taxon>
        <taxon>Pseudomonadati</taxon>
        <taxon>Pseudomonadota</taxon>
        <taxon>Gammaproteobacteria</taxon>
        <taxon>Aeromonadales</taxon>
        <taxon>Aeromonadaceae</taxon>
        <taxon>Aeromonas</taxon>
    </lineage>
</organism>
<dbReference type="CDD" id="cd06433">
    <property type="entry name" value="GT_2_WfgS_like"/>
    <property type="match status" value="1"/>
</dbReference>
<dbReference type="InterPro" id="IPR001173">
    <property type="entry name" value="Glyco_trans_2-like"/>
</dbReference>
<sequence length="250" mass="28249">MKVSIITATYNSASTIHDTLVSLESQTYPDIEYIIIDGSSKDNTLEVIKRSCTRVSKIVSEQDHGIYDALNKGIAAATGDIVGFLHSDDLFAYPDAIQDMVGVFQSGGYDAVYADLEYVQQKDVSKVVRLWQSGAYNKRKLKYGWMPAHPTFYMKRSCYKRLGDFDLSYKIAADYDSILRYLWQGNINAGYLQKVLIKMRVGGVSNRSLATILRKTREDIQAMRNNGLFWPLTVALKNLSKIPQFLVKKS</sequence>